<dbReference type="PANTHER" id="PTHR43591:SF24">
    <property type="entry name" value="2-METHOXY-6-POLYPRENYL-1,4-BENZOQUINOL METHYLASE, MITOCHONDRIAL"/>
    <property type="match status" value="1"/>
</dbReference>
<accession>A0A8H5CMI4</accession>
<dbReference type="InterPro" id="IPR029063">
    <property type="entry name" value="SAM-dependent_MTases_sf"/>
</dbReference>
<protein>
    <recommendedName>
        <fullName evidence="1">Methyltransferase domain-containing protein</fullName>
    </recommendedName>
</protein>
<dbReference type="SUPFAM" id="SSF53335">
    <property type="entry name" value="S-adenosyl-L-methionine-dependent methyltransferases"/>
    <property type="match status" value="1"/>
</dbReference>
<keyword evidence="3" id="KW-1185">Reference proteome</keyword>
<feature type="domain" description="Methyltransferase" evidence="1">
    <location>
        <begin position="54"/>
        <end position="145"/>
    </location>
</feature>
<reference evidence="2 3" key="1">
    <citation type="journal article" date="2020" name="ISME J.">
        <title>Uncovering the hidden diversity of litter-decomposition mechanisms in mushroom-forming fungi.</title>
        <authorList>
            <person name="Floudas D."/>
            <person name="Bentzer J."/>
            <person name="Ahren D."/>
            <person name="Johansson T."/>
            <person name="Persson P."/>
            <person name="Tunlid A."/>
        </authorList>
    </citation>
    <scope>NUCLEOTIDE SEQUENCE [LARGE SCALE GENOMIC DNA]</scope>
    <source>
        <strain evidence="2 3">CBS 291.85</strain>
    </source>
</reference>
<name>A0A8H5CMI4_9AGAR</name>
<sequence>MSTKSNTSSPYENIQKNQAEGRRLEDQYGFYKKHIRKNTIIFDEAVTMSDDAVVLDVGTGRGSWLLDLARTAPPSISLYGVDICTTFFPSHGSNIAFSEHSCTALPQGWTNKFDFVNQNLLAASLTRGDWITDIQEIFRVTKPGGHIQLYEPSCANWDCPPDSANGKMKALFKALFDSNSLMSDIGERLSPMLTDAGFVDVRAHNGTYPVNANDGRQGKEGARLTLLWLRCLQPSMLRLGILNSDREYELLIEEIQKEWDEGVPYQNHFLFYATKPVA</sequence>
<dbReference type="Proteomes" id="UP000559256">
    <property type="component" value="Unassembled WGS sequence"/>
</dbReference>
<dbReference type="OrthoDB" id="184880at2759"/>
<dbReference type="Gene3D" id="3.40.50.150">
    <property type="entry name" value="Vaccinia Virus protein VP39"/>
    <property type="match status" value="1"/>
</dbReference>
<dbReference type="Pfam" id="PF13649">
    <property type="entry name" value="Methyltransf_25"/>
    <property type="match status" value="1"/>
</dbReference>
<comment type="caution">
    <text evidence="2">The sequence shown here is derived from an EMBL/GenBank/DDBJ whole genome shotgun (WGS) entry which is preliminary data.</text>
</comment>
<evidence type="ECO:0000259" key="1">
    <source>
        <dbReference type="Pfam" id="PF13649"/>
    </source>
</evidence>
<organism evidence="2 3">
    <name type="scientific">Tetrapyrgos nigripes</name>
    <dbReference type="NCBI Taxonomy" id="182062"/>
    <lineage>
        <taxon>Eukaryota</taxon>
        <taxon>Fungi</taxon>
        <taxon>Dikarya</taxon>
        <taxon>Basidiomycota</taxon>
        <taxon>Agaricomycotina</taxon>
        <taxon>Agaricomycetes</taxon>
        <taxon>Agaricomycetidae</taxon>
        <taxon>Agaricales</taxon>
        <taxon>Marasmiineae</taxon>
        <taxon>Marasmiaceae</taxon>
        <taxon>Tetrapyrgos</taxon>
    </lineage>
</organism>
<dbReference type="InterPro" id="IPR041698">
    <property type="entry name" value="Methyltransf_25"/>
</dbReference>
<dbReference type="AlphaFoldDB" id="A0A8H5CMI4"/>
<gene>
    <name evidence="2" type="ORF">D9758_014155</name>
</gene>
<dbReference type="GO" id="GO:0008168">
    <property type="term" value="F:methyltransferase activity"/>
    <property type="evidence" value="ECO:0007669"/>
    <property type="project" value="TreeGrafter"/>
</dbReference>
<proteinExistence type="predicted"/>
<dbReference type="PANTHER" id="PTHR43591">
    <property type="entry name" value="METHYLTRANSFERASE"/>
    <property type="match status" value="1"/>
</dbReference>
<evidence type="ECO:0000313" key="3">
    <source>
        <dbReference type="Proteomes" id="UP000559256"/>
    </source>
</evidence>
<dbReference type="EMBL" id="JAACJM010000124">
    <property type="protein sequence ID" value="KAF5344495.1"/>
    <property type="molecule type" value="Genomic_DNA"/>
</dbReference>
<evidence type="ECO:0000313" key="2">
    <source>
        <dbReference type="EMBL" id="KAF5344495.1"/>
    </source>
</evidence>